<evidence type="ECO:0000256" key="1">
    <source>
        <dbReference type="ARBA" id="ARBA00001946"/>
    </source>
</evidence>
<dbReference type="InterPro" id="IPR014746">
    <property type="entry name" value="Gln_synth/guanido_kin_cat_dom"/>
</dbReference>
<comment type="cofactor">
    <cofactor evidence="1">
        <name>Mg(2+)</name>
        <dbReference type="ChEBI" id="CHEBI:18420"/>
    </cofactor>
</comment>
<dbReference type="InterPro" id="IPR036651">
    <property type="entry name" value="Gln_synt_N_sf"/>
</dbReference>
<comment type="caution">
    <text evidence="10">The sequence shown here is derived from an EMBL/GenBank/DDBJ whole genome shotgun (WGS) entry which is preliminary data.</text>
</comment>
<dbReference type="GO" id="GO:0004356">
    <property type="term" value="F:glutamine synthetase activity"/>
    <property type="evidence" value="ECO:0007669"/>
    <property type="project" value="InterPro"/>
</dbReference>
<evidence type="ECO:0000256" key="6">
    <source>
        <dbReference type="ARBA" id="ARBA00023231"/>
    </source>
</evidence>
<dbReference type="Gene3D" id="3.30.590.10">
    <property type="entry name" value="Glutamine synthetase/guanido kinase, catalytic domain"/>
    <property type="match status" value="1"/>
</dbReference>
<evidence type="ECO:0000256" key="7">
    <source>
        <dbReference type="PROSITE-ProRule" id="PRU01331"/>
    </source>
</evidence>
<evidence type="ECO:0000256" key="4">
    <source>
        <dbReference type="ARBA" id="ARBA00022741"/>
    </source>
</evidence>
<keyword evidence="11" id="KW-1185">Reference proteome</keyword>
<feature type="domain" description="GS catalytic" evidence="9">
    <location>
        <begin position="101"/>
        <end position="435"/>
    </location>
</feature>
<evidence type="ECO:0000313" key="10">
    <source>
        <dbReference type="EMBL" id="MDA5399601.1"/>
    </source>
</evidence>
<dbReference type="Pfam" id="PF00120">
    <property type="entry name" value="Gln-synt_C"/>
    <property type="match status" value="1"/>
</dbReference>
<dbReference type="EMBL" id="JAPJZI010000001">
    <property type="protein sequence ID" value="MDA5399601.1"/>
    <property type="molecule type" value="Genomic_DNA"/>
</dbReference>
<keyword evidence="4" id="KW-0547">Nucleotide-binding</keyword>
<keyword evidence="3" id="KW-0436">Ligase</keyword>
<dbReference type="GO" id="GO:0005524">
    <property type="term" value="F:ATP binding"/>
    <property type="evidence" value="ECO:0007669"/>
    <property type="project" value="UniProtKB-KW"/>
</dbReference>
<dbReference type="SMART" id="SM01230">
    <property type="entry name" value="Gln-synt_C"/>
    <property type="match status" value="1"/>
</dbReference>
<dbReference type="AlphaFoldDB" id="A0A9X3UMI3"/>
<reference evidence="10" key="1">
    <citation type="submission" date="2022-11" db="EMBL/GenBank/DDBJ databases">
        <title>Draft genome sequence of Hoeflea poritis E7-10 and Hoeflea prorocentri PM5-8, separated from scleractinian coral Porites lutea and marine dinoflagellate.</title>
        <authorList>
            <person name="Zhang G."/>
            <person name="Wei Q."/>
            <person name="Cai L."/>
        </authorList>
    </citation>
    <scope>NUCLEOTIDE SEQUENCE</scope>
    <source>
        <strain evidence="10">PM5-8</strain>
    </source>
</reference>
<keyword evidence="5" id="KW-0067">ATP-binding</keyword>
<evidence type="ECO:0000256" key="5">
    <source>
        <dbReference type="ARBA" id="ARBA00022840"/>
    </source>
</evidence>
<gene>
    <name evidence="10" type="ORF">OQ273_13535</name>
</gene>
<organism evidence="10 11">
    <name type="scientific">Hoeflea prorocentri</name>
    <dbReference type="NCBI Taxonomy" id="1922333"/>
    <lineage>
        <taxon>Bacteria</taxon>
        <taxon>Pseudomonadati</taxon>
        <taxon>Pseudomonadota</taxon>
        <taxon>Alphaproteobacteria</taxon>
        <taxon>Hyphomicrobiales</taxon>
        <taxon>Rhizobiaceae</taxon>
        <taxon>Hoeflea</taxon>
    </lineage>
</organism>
<keyword evidence="6" id="KW-0535">Nitrogen fixation</keyword>
<protein>
    <submittedName>
        <fullName evidence="10">Glutamine synthetase family protein</fullName>
    </submittedName>
</protein>
<proteinExistence type="inferred from homology"/>
<dbReference type="Proteomes" id="UP001151234">
    <property type="component" value="Unassembled WGS sequence"/>
</dbReference>
<dbReference type="PANTHER" id="PTHR43785:SF12">
    <property type="entry name" value="TYPE-1 GLUTAMINE SYNTHETASE 2"/>
    <property type="match status" value="1"/>
</dbReference>
<dbReference type="RefSeq" id="WP_267991028.1">
    <property type="nucleotide sequence ID" value="NZ_JAPJZI010000001.1"/>
</dbReference>
<dbReference type="PROSITE" id="PS51987">
    <property type="entry name" value="GS_CATALYTIC"/>
    <property type="match status" value="1"/>
</dbReference>
<dbReference type="SUPFAM" id="SSF55931">
    <property type="entry name" value="Glutamine synthetase/guanido kinase"/>
    <property type="match status" value="1"/>
</dbReference>
<evidence type="ECO:0000256" key="2">
    <source>
        <dbReference type="ARBA" id="ARBA00003117"/>
    </source>
</evidence>
<sequence>MTGKVLSFVATSDLAGKLRGKGVIGRSARSEALSVGWVPTNSLITCFDTIGEGPYGSFGDLVLAGDSEAVCPMPGGADMPETELILGDITHLDGTPFECCPRSMLKAAIQRLREVSGLDVIAAFEHEFLVEGLNRSPGDSFTHDGFRALAPFGTDLGSAMEAAGISPELLIREFGPDQAEVTMGPKPALRAADEAVLFRALVQTLAERHGLRASFTPLSSPGAVGNGVHIHLSLRQSDGTPATRDVDGPGGLSAPAGAMVAGLLRHLPEIQALLAPSVISYARLVPHRWSAAFNNMSICDREAAVRICPVKPEDPNADSKFNWEVRSVDAAASPYIAMAALMHAMAQGVEDDLPTPLPTKEDLSELDSAGLAELGVERLPQSLGAALGRFSSSDSAVKWFGEAFVKVYAAHKSSEMAHVDGMPAEDVFTLYRESY</sequence>
<dbReference type="Pfam" id="PF16952">
    <property type="entry name" value="Gln-synt_N_2"/>
    <property type="match status" value="1"/>
</dbReference>
<comment type="similarity">
    <text evidence="7 8">Belongs to the glutamine synthetase family.</text>
</comment>
<dbReference type="Gene3D" id="3.10.20.70">
    <property type="entry name" value="Glutamine synthetase, N-terminal domain"/>
    <property type="match status" value="1"/>
</dbReference>
<accession>A0A9X3UMI3</accession>
<name>A0A9X3UMI3_9HYPH</name>
<evidence type="ECO:0000256" key="3">
    <source>
        <dbReference type="ARBA" id="ARBA00022598"/>
    </source>
</evidence>
<evidence type="ECO:0000313" key="11">
    <source>
        <dbReference type="Proteomes" id="UP001151234"/>
    </source>
</evidence>
<evidence type="ECO:0000256" key="8">
    <source>
        <dbReference type="RuleBase" id="RU000384"/>
    </source>
</evidence>
<dbReference type="GO" id="GO:0006542">
    <property type="term" value="P:glutamine biosynthetic process"/>
    <property type="evidence" value="ECO:0007669"/>
    <property type="project" value="InterPro"/>
</dbReference>
<dbReference type="InterPro" id="IPR008146">
    <property type="entry name" value="Gln_synth_cat_dom"/>
</dbReference>
<dbReference type="PANTHER" id="PTHR43785">
    <property type="entry name" value="GAMMA-GLUTAMYLPUTRESCINE SYNTHETASE"/>
    <property type="match status" value="1"/>
</dbReference>
<dbReference type="InterPro" id="IPR008147">
    <property type="entry name" value="Gln_synt_N"/>
</dbReference>
<comment type="function">
    <text evidence="2">Catalyzes the ATP-dependent biosynthesis of glutamine from glutamate and ammonia.</text>
</comment>
<evidence type="ECO:0000259" key="9">
    <source>
        <dbReference type="PROSITE" id="PS51987"/>
    </source>
</evidence>